<dbReference type="AlphaFoldDB" id="A0A1S8ATF8"/>
<dbReference type="OrthoDB" id="185327at2157"/>
<dbReference type="Proteomes" id="UP000189370">
    <property type="component" value="Unassembled WGS sequence"/>
</dbReference>
<dbReference type="STRING" id="301967.A6E15_02205"/>
<proteinExistence type="predicted"/>
<dbReference type="EMBL" id="LWLN01000001">
    <property type="protein sequence ID" value="OLZ39866.1"/>
    <property type="molecule type" value="Genomic_DNA"/>
</dbReference>
<protein>
    <submittedName>
        <fullName evidence="1">Uncharacterized protein</fullName>
    </submittedName>
</protein>
<organism evidence="1 2">
    <name type="scientific">Natrinema saccharevitans</name>
    <dbReference type="NCBI Taxonomy" id="301967"/>
    <lineage>
        <taxon>Archaea</taxon>
        <taxon>Methanobacteriati</taxon>
        <taxon>Methanobacteriota</taxon>
        <taxon>Stenosarchaea group</taxon>
        <taxon>Halobacteria</taxon>
        <taxon>Halobacteriales</taxon>
        <taxon>Natrialbaceae</taxon>
        <taxon>Natrinema</taxon>
    </lineage>
</organism>
<reference evidence="2" key="1">
    <citation type="submission" date="2016-04" db="EMBL/GenBank/DDBJ databases">
        <authorList>
            <person name="Chen S.-C."/>
            <person name="Lai M.-C."/>
        </authorList>
    </citation>
    <scope>NUCLEOTIDE SEQUENCE [LARGE SCALE GENOMIC DNA]</scope>
    <source>
        <strain evidence="2">AB14</strain>
    </source>
</reference>
<keyword evidence="2" id="KW-1185">Reference proteome</keyword>
<sequence length="158" mass="17168">MIGSSTVGPNSPIERVLEDYGVGASSWGEDLVESDTERLLLALLLEHRGENAVEALNPEADDSQEAAYFVTESPLAVTSTDEERLNWGFPASSVTIWGFTEPIYVAFRSDGDYRKIPLEPGNAPYHEAPPGGLGASSAWIRKRSDDTNDTQVIVKANK</sequence>
<accession>A0A1S8ATF8</accession>
<name>A0A1S8ATF8_9EURY</name>
<dbReference type="RefSeq" id="WP_076143231.1">
    <property type="nucleotide sequence ID" value="NZ_LWLN01000001.1"/>
</dbReference>
<evidence type="ECO:0000313" key="2">
    <source>
        <dbReference type="Proteomes" id="UP000189370"/>
    </source>
</evidence>
<gene>
    <name evidence="1" type="ORF">A6E15_02205</name>
</gene>
<comment type="caution">
    <text evidence="1">The sequence shown here is derived from an EMBL/GenBank/DDBJ whole genome shotgun (WGS) entry which is preliminary data.</text>
</comment>
<evidence type="ECO:0000313" key="1">
    <source>
        <dbReference type="EMBL" id="OLZ39866.1"/>
    </source>
</evidence>